<evidence type="ECO:0000256" key="3">
    <source>
        <dbReference type="ARBA" id="ARBA00022630"/>
    </source>
</evidence>
<comment type="cofactor">
    <cofactor evidence="11">
        <name>[2Fe-2S] cluster</name>
        <dbReference type="ChEBI" id="CHEBI:190135"/>
    </cofactor>
    <text evidence="11">Binds 1 [2Fe-2S] cluster per subunit.</text>
</comment>
<feature type="domain" description="FAD-binding FR-type" evidence="12">
    <location>
        <begin position="1"/>
        <end position="101"/>
    </location>
</feature>
<dbReference type="PROSITE" id="PS51384">
    <property type="entry name" value="FAD_FR"/>
    <property type="match status" value="1"/>
</dbReference>
<dbReference type="PIRSF" id="PIRSF006816">
    <property type="entry name" value="Cyc3_hyd_g"/>
    <property type="match status" value="1"/>
</dbReference>
<comment type="similarity">
    <text evidence="1 11">Belongs to the PyrK family.</text>
</comment>
<evidence type="ECO:0000256" key="4">
    <source>
        <dbReference type="ARBA" id="ARBA00022714"/>
    </source>
</evidence>
<dbReference type="SUPFAM" id="SSF52343">
    <property type="entry name" value="Ferredoxin reductase-like, C-terminal NADP-linked domain"/>
    <property type="match status" value="1"/>
</dbReference>
<dbReference type="SUPFAM" id="SSF63380">
    <property type="entry name" value="Riboflavin synthase domain-like"/>
    <property type="match status" value="1"/>
</dbReference>
<dbReference type="Gene3D" id="2.10.240.10">
    <property type="entry name" value="Dihydroorotate dehydrogenase, electron transfer subunit"/>
    <property type="match status" value="1"/>
</dbReference>
<keyword evidence="5 11" id="KW-0479">Metal-binding</keyword>
<evidence type="ECO:0000259" key="12">
    <source>
        <dbReference type="PROSITE" id="PS51384"/>
    </source>
</evidence>
<feature type="binding site" evidence="11">
    <location>
        <position position="218"/>
    </location>
    <ligand>
        <name>[2Fe-2S] cluster</name>
        <dbReference type="ChEBI" id="CHEBI:190135"/>
    </ligand>
</feature>
<keyword evidence="9 11" id="KW-0408">Iron</keyword>
<keyword evidence="3 11" id="KW-0285">Flavoprotein</keyword>
<dbReference type="NCBIfam" id="NF000799">
    <property type="entry name" value="PRK00054.1-4"/>
    <property type="match status" value="1"/>
</dbReference>
<dbReference type="PANTHER" id="PTHR43513">
    <property type="entry name" value="DIHYDROOROTATE DEHYDROGENASE B (NAD(+)), ELECTRON TRANSFER SUBUNIT"/>
    <property type="match status" value="1"/>
</dbReference>
<keyword evidence="14" id="KW-1185">Reference proteome</keyword>
<dbReference type="Pfam" id="PF10418">
    <property type="entry name" value="DHODB_Fe-S_bind"/>
    <property type="match status" value="1"/>
</dbReference>
<feature type="binding site" evidence="11">
    <location>
        <begin position="52"/>
        <end position="55"/>
    </location>
    <ligand>
        <name>FAD</name>
        <dbReference type="ChEBI" id="CHEBI:57692"/>
    </ligand>
</feature>
<dbReference type="InterPro" id="IPR050353">
    <property type="entry name" value="PyrK_electron_transfer"/>
</dbReference>
<keyword evidence="4 11" id="KW-0001">2Fe-2S</keyword>
<evidence type="ECO:0000256" key="9">
    <source>
        <dbReference type="ARBA" id="ARBA00023004"/>
    </source>
</evidence>
<comment type="pathway">
    <text evidence="11">Pyrimidine metabolism; UMP biosynthesis via de novo pathway; orotate from (S)-dihydroorotate (NAD(+) route): step 1/1.</text>
</comment>
<dbReference type="HAMAP" id="MF_01211">
    <property type="entry name" value="DHODB_Fe_S_bind"/>
    <property type="match status" value="1"/>
</dbReference>
<feature type="binding site" evidence="11">
    <location>
        <position position="226"/>
    </location>
    <ligand>
        <name>[2Fe-2S] cluster</name>
        <dbReference type="ChEBI" id="CHEBI:190135"/>
    </ligand>
</feature>
<dbReference type="InterPro" id="IPR039261">
    <property type="entry name" value="FNR_nucleotide-bd"/>
</dbReference>
<dbReference type="EMBL" id="BAAACZ010000011">
    <property type="protein sequence ID" value="GAA0460778.1"/>
    <property type="molecule type" value="Genomic_DNA"/>
</dbReference>
<keyword evidence="2 11" id="KW-0813">Transport</keyword>
<feature type="binding site" evidence="11">
    <location>
        <position position="240"/>
    </location>
    <ligand>
        <name>[2Fe-2S] cluster</name>
        <dbReference type="ChEBI" id="CHEBI:190135"/>
    </ligand>
</feature>
<feature type="binding site" evidence="11">
    <location>
        <begin position="76"/>
        <end position="77"/>
    </location>
    <ligand>
        <name>FAD</name>
        <dbReference type="ChEBI" id="CHEBI:57692"/>
    </ligand>
</feature>
<reference evidence="14" key="1">
    <citation type="journal article" date="2019" name="Int. J. Syst. Evol. Microbiol.">
        <title>The Global Catalogue of Microorganisms (GCM) 10K type strain sequencing project: providing services to taxonomists for standard genome sequencing and annotation.</title>
        <authorList>
            <consortium name="The Broad Institute Genomics Platform"/>
            <consortium name="The Broad Institute Genome Sequencing Center for Infectious Disease"/>
            <person name="Wu L."/>
            <person name="Ma J."/>
        </authorList>
    </citation>
    <scope>NUCLEOTIDE SEQUENCE [LARGE SCALE GENOMIC DNA]</scope>
    <source>
        <strain evidence="14">JCM 14193</strain>
    </source>
</reference>
<evidence type="ECO:0000313" key="14">
    <source>
        <dbReference type="Proteomes" id="UP001500740"/>
    </source>
</evidence>
<dbReference type="InterPro" id="IPR012165">
    <property type="entry name" value="Cyt_c3_hydrogenase_gsu"/>
</dbReference>
<evidence type="ECO:0000256" key="10">
    <source>
        <dbReference type="ARBA" id="ARBA00023014"/>
    </source>
</evidence>
<comment type="subunit">
    <text evidence="11">Heterotetramer of 2 PyrK and 2 PyrD type B subunits.</text>
</comment>
<comment type="function">
    <text evidence="11">Responsible for channeling the electrons from the oxidation of dihydroorotate from the FMN redox center in the PyrD type B subunit to the ultimate electron acceptor NAD(+).</text>
</comment>
<dbReference type="Gene3D" id="2.40.30.10">
    <property type="entry name" value="Translation factors"/>
    <property type="match status" value="1"/>
</dbReference>
<keyword evidence="10 11" id="KW-0411">Iron-sulfur</keyword>
<gene>
    <name evidence="11 13" type="primary">pyrK</name>
    <name evidence="13" type="ORF">GCM10008935_15200</name>
</gene>
<evidence type="ECO:0000256" key="5">
    <source>
        <dbReference type="ARBA" id="ARBA00022723"/>
    </source>
</evidence>
<comment type="caution">
    <text evidence="13">The sequence shown here is derived from an EMBL/GenBank/DDBJ whole genome shotgun (WGS) entry which is preliminary data.</text>
</comment>
<comment type="cofactor">
    <cofactor evidence="11">
        <name>FAD</name>
        <dbReference type="ChEBI" id="CHEBI:57692"/>
    </cofactor>
    <text evidence="11">Binds 1 FAD per subunit.</text>
</comment>
<dbReference type="Gene3D" id="3.40.50.80">
    <property type="entry name" value="Nucleotide-binding domain of ferredoxin-NADP reductase (FNR) module"/>
    <property type="match status" value="1"/>
</dbReference>
<dbReference type="InterPro" id="IPR019480">
    <property type="entry name" value="Dihydroorotate_DH_Fe-S-bd"/>
</dbReference>
<comment type="caution">
    <text evidence="11">Lacks conserved residue(s) required for the propagation of feature annotation.</text>
</comment>
<keyword evidence="7 11" id="KW-0665">Pyrimidine biosynthesis</keyword>
<dbReference type="InterPro" id="IPR017938">
    <property type="entry name" value="Riboflavin_synthase-like_b-brl"/>
</dbReference>
<sequence length="253" mass="28095">MKQEPLTVVRNQLIALDTYEMVLKGEEIPSLVQVGQFIHIEIGEGEEFMLRRPISIAEVNDEEKTMTIIYKVTGKGTHWLSQLEQEGQLNVLGPLGNGFNIEHHNHDHILIVGGGVGVPPLYHLAKKLSQHNHVTAVLGFQTKEAVFYETQFQQFANTKITTDDGSYGYKGQVTKVIEKLNQPFTTYYACGPSGMLKAVQNQMSHLNGYLSLEERMGCGIGACFACVCEHTNDKGYVKICQDGPVLKASEVIL</sequence>
<evidence type="ECO:0000256" key="7">
    <source>
        <dbReference type="ARBA" id="ARBA00022975"/>
    </source>
</evidence>
<dbReference type="Proteomes" id="UP001500740">
    <property type="component" value="Unassembled WGS sequence"/>
</dbReference>
<dbReference type="CDD" id="cd06218">
    <property type="entry name" value="DHOD_e_trans"/>
    <property type="match status" value="1"/>
</dbReference>
<evidence type="ECO:0000256" key="6">
    <source>
        <dbReference type="ARBA" id="ARBA00022827"/>
    </source>
</evidence>
<proteinExistence type="inferred from homology"/>
<keyword evidence="6 11" id="KW-0274">FAD</keyword>
<evidence type="ECO:0000256" key="1">
    <source>
        <dbReference type="ARBA" id="ARBA00006422"/>
    </source>
</evidence>
<feature type="binding site" evidence="11">
    <location>
        <position position="223"/>
    </location>
    <ligand>
        <name>[2Fe-2S] cluster</name>
        <dbReference type="ChEBI" id="CHEBI:190135"/>
    </ligand>
</feature>
<dbReference type="PRINTS" id="PR00409">
    <property type="entry name" value="PHDIOXRDTASE"/>
</dbReference>
<accession>A0ABP3JQA4</accession>
<evidence type="ECO:0000256" key="2">
    <source>
        <dbReference type="ARBA" id="ARBA00022448"/>
    </source>
</evidence>
<dbReference type="InterPro" id="IPR037117">
    <property type="entry name" value="Dihydroorotate_DH_ele_sf"/>
</dbReference>
<dbReference type="Pfam" id="PF00175">
    <property type="entry name" value="NAD_binding_1"/>
    <property type="match status" value="1"/>
</dbReference>
<dbReference type="InterPro" id="IPR001433">
    <property type="entry name" value="OxRdtase_FAD/NAD-bd"/>
</dbReference>
<evidence type="ECO:0000313" key="13">
    <source>
        <dbReference type="EMBL" id="GAA0460778.1"/>
    </source>
</evidence>
<organism evidence="13 14">
    <name type="scientific">Alkalibacillus silvisoli</name>
    <dbReference type="NCBI Taxonomy" id="392823"/>
    <lineage>
        <taxon>Bacteria</taxon>
        <taxon>Bacillati</taxon>
        <taxon>Bacillota</taxon>
        <taxon>Bacilli</taxon>
        <taxon>Bacillales</taxon>
        <taxon>Bacillaceae</taxon>
        <taxon>Alkalibacillus</taxon>
    </lineage>
</organism>
<evidence type="ECO:0000256" key="11">
    <source>
        <dbReference type="HAMAP-Rule" id="MF_01211"/>
    </source>
</evidence>
<dbReference type="PANTHER" id="PTHR43513:SF3">
    <property type="entry name" value="DIHYDROOROTATE DEHYDROGENASE B (NAD(+)), ELECTRON TRANSFER SUBUNIT-RELATED"/>
    <property type="match status" value="1"/>
</dbReference>
<dbReference type="InterPro" id="IPR023455">
    <property type="entry name" value="Dihydroorotate_DHASE_ETsu"/>
</dbReference>
<protein>
    <recommendedName>
        <fullName evidence="11">Dihydroorotate dehydrogenase B (NAD(+)), electron transfer subunit</fullName>
    </recommendedName>
    <alternativeName>
        <fullName evidence="11">Dihydroorotate oxidase B, electron transfer subunit</fullName>
    </alternativeName>
</protein>
<name>A0ABP3JQA4_9BACI</name>
<evidence type="ECO:0000256" key="8">
    <source>
        <dbReference type="ARBA" id="ARBA00022982"/>
    </source>
</evidence>
<keyword evidence="8 11" id="KW-0249">Electron transport</keyword>
<dbReference type="RefSeq" id="WP_343782861.1">
    <property type="nucleotide sequence ID" value="NZ_BAAACZ010000011.1"/>
</dbReference>
<dbReference type="InterPro" id="IPR017927">
    <property type="entry name" value="FAD-bd_FR_type"/>
</dbReference>